<dbReference type="SUPFAM" id="SSF52402">
    <property type="entry name" value="Adenine nucleotide alpha hydrolases-like"/>
    <property type="match status" value="1"/>
</dbReference>
<proteinExistence type="inferred from homology"/>
<name>A0A1Y3GAY7_9EURY</name>
<dbReference type="EMBL" id="MRZU01000004">
    <property type="protein sequence ID" value="OUJ18410.1"/>
    <property type="molecule type" value="Genomic_DNA"/>
</dbReference>
<dbReference type="InterPro" id="IPR014729">
    <property type="entry name" value="Rossmann-like_a/b/a_fold"/>
</dbReference>
<dbReference type="Pfam" id="PF01507">
    <property type="entry name" value="PAPS_reduct"/>
    <property type="match status" value="1"/>
</dbReference>
<evidence type="ECO:0000313" key="6">
    <source>
        <dbReference type="Proteomes" id="UP000195137"/>
    </source>
</evidence>
<comment type="similarity">
    <text evidence="1">Belongs to the PAPS reductase family. CysH subfamily.</text>
</comment>
<dbReference type="PIRSF" id="PIRSF000857">
    <property type="entry name" value="PAPS_reductase"/>
    <property type="match status" value="1"/>
</dbReference>
<dbReference type="GO" id="GO:0004604">
    <property type="term" value="F:phosphoadenylyl-sulfate reductase (thioredoxin) activity"/>
    <property type="evidence" value="ECO:0007669"/>
    <property type="project" value="InterPro"/>
</dbReference>
<reference evidence="5 6" key="1">
    <citation type="submission" date="2016-12" db="EMBL/GenBank/DDBJ databases">
        <title>Discovery of methanogenic haloarchaea.</title>
        <authorList>
            <person name="Sorokin D.Y."/>
            <person name="Makarova K.S."/>
            <person name="Abbas B."/>
            <person name="Ferrer M."/>
            <person name="Golyshin P.N."/>
        </authorList>
    </citation>
    <scope>NUCLEOTIDE SEQUENCE [LARGE SCALE GENOMIC DNA]</scope>
    <source>
        <strain evidence="5">AMET1</strain>
    </source>
</reference>
<dbReference type="PANTHER" id="PTHR46509:SF1">
    <property type="entry name" value="PHOSPHOADENOSINE PHOSPHOSULFATE REDUCTASE"/>
    <property type="match status" value="1"/>
</dbReference>
<keyword evidence="5" id="KW-0808">Transferase</keyword>
<organism evidence="5 6">
    <name type="scientific">Methanonatronarchaeum thermophilum</name>
    <dbReference type="NCBI Taxonomy" id="1927129"/>
    <lineage>
        <taxon>Archaea</taxon>
        <taxon>Methanobacteriati</taxon>
        <taxon>Methanobacteriota</taxon>
        <taxon>Methanonatronarchaeia</taxon>
        <taxon>Methanonatronarchaeales</taxon>
        <taxon>Methanonatronarchaeaceae</taxon>
        <taxon>Methanonatronarchaeum</taxon>
    </lineage>
</organism>
<dbReference type="InterPro" id="IPR002500">
    <property type="entry name" value="PAPS_reduct_dom"/>
</dbReference>
<dbReference type="OrthoDB" id="5817at2157"/>
<dbReference type="Gene3D" id="3.40.50.620">
    <property type="entry name" value="HUPs"/>
    <property type="match status" value="1"/>
</dbReference>
<keyword evidence="6" id="KW-1185">Reference proteome</keyword>
<evidence type="ECO:0000256" key="2">
    <source>
        <dbReference type="ARBA" id="ARBA00023002"/>
    </source>
</evidence>
<evidence type="ECO:0000313" key="5">
    <source>
        <dbReference type="EMBL" id="OUJ18410.1"/>
    </source>
</evidence>
<gene>
    <name evidence="5" type="ORF">AMET1_1326</name>
</gene>
<sequence>MAQTSKNIETPHFSCKVDTLNEKVARALKIISYAYRKYGDITIANSFGKDSMVTMHLVLRVVDRPDVFSVLSDTEFQETLDLRDKVVNSFDIDYREFSFNQPDRAFDDVSVCCGKVKVEATEKALEGYDAWVTGLRVTESETRRDAGYIEEDKKTVKINPIRDFTELDVWRYTAINEIPVNDAYRKGYRSLGCTNCTTLPESRDESERAGRWREADKTECGIHTTSI</sequence>
<evidence type="ECO:0000256" key="1">
    <source>
        <dbReference type="ARBA" id="ARBA00009732"/>
    </source>
</evidence>
<dbReference type="NCBIfam" id="NF002537">
    <property type="entry name" value="PRK02090.1"/>
    <property type="match status" value="1"/>
</dbReference>
<protein>
    <submittedName>
        <fullName evidence="5">3'-phosphoadenosine 5'-phosphosulfate sulfotransferase, PAPS reductase</fullName>
    </submittedName>
</protein>
<dbReference type="AlphaFoldDB" id="A0A1Y3GAY7"/>
<keyword evidence="2" id="KW-0560">Oxidoreductase</keyword>
<comment type="pathway">
    <text evidence="3">Sulfur metabolism; hydrogen sulfide biosynthesis; sulfite from sulfate.</text>
</comment>
<dbReference type="GO" id="GO:0005737">
    <property type="term" value="C:cytoplasm"/>
    <property type="evidence" value="ECO:0007669"/>
    <property type="project" value="TreeGrafter"/>
</dbReference>
<dbReference type="GO" id="GO:0016740">
    <property type="term" value="F:transferase activity"/>
    <property type="evidence" value="ECO:0007669"/>
    <property type="project" value="UniProtKB-KW"/>
</dbReference>
<comment type="caution">
    <text evidence="5">The sequence shown here is derived from an EMBL/GenBank/DDBJ whole genome shotgun (WGS) entry which is preliminary data.</text>
</comment>
<accession>A0A1Y3GAY7</accession>
<dbReference type="Proteomes" id="UP000195137">
    <property type="component" value="Unassembled WGS sequence"/>
</dbReference>
<dbReference type="PANTHER" id="PTHR46509">
    <property type="entry name" value="PHOSPHOADENOSINE PHOSPHOSULFATE REDUCTASE"/>
    <property type="match status" value="1"/>
</dbReference>
<evidence type="ECO:0000256" key="3">
    <source>
        <dbReference type="ARBA" id="ARBA00024327"/>
    </source>
</evidence>
<dbReference type="GO" id="GO:0019379">
    <property type="term" value="P:sulfate assimilation, phosphoadenylyl sulfate reduction by phosphoadenylyl-sulfate reductase (thioredoxin)"/>
    <property type="evidence" value="ECO:0007669"/>
    <property type="project" value="InterPro"/>
</dbReference>
<feature type="domain" description="Phosphoadenosine phosphosulphate reductase" evidence="4">
    <location>
        <begin position="42"/>
        <end position="198"/>
    </location>
</feature>
<dbReference type="InterPro" id="IPR004511">
    <property type="entry name" value="PAPS/APS_Rdtase"/>
</dbReference>
<evidence type="ECO:0000259" key="4">
    <source>
        <dbReference type="Pfam" id="PF01507"/>
    </source>
</evidence>
<dbReference type="RefSeq" id="WP_161490813.1">
    <property type="nucleotide sequence ID" value="NZ_MRZU01000004.1"/>
</dbReference>